<dbReference type="NCBIfam" id="TIGR00208">
    <property type="entry name" value="fliS"/>
    <property type="match status" value="1"/>
</dbReference>
<evidence type="ECO:0000313" key="8">
    <source>
        <dbReference type="Proteomes" id="UP000430670"/>
    </source>
</evidence>
<gene>
    <name evidence="7" type="primary">fliS</name>
    <name evidence="7" type="ORF">GJ688_13220</name>
</gene>
<protein>
    <recommendedName>
        <fullName evidence="6">Flagellar secretion chaperone FliS</fullName>
    </recommendedName>
</protein>
<dbReference type="Gene3D" id="1.20.120.340">
    <property type="entry name" value="Flagellar protein FliS"/>
    <property type="match status" value="1"/>
</dbReference>
<evidence type="ECO:0000256" key="6">
    <source>
        <dbReference type="PIRNR" id="PIRNR039090"/>
    </source>
</evidence>
<dbReference type="AlphaFoldDB" id="A0A6I3SMH4"/>
<dbReference type="InterPro" id="IPR036584">
    <property type="entry name" value="FliS_sf"/>
</dbReference>
<evidence type="ECO:0000256" key="3">
    <source>
        <dbReference type="ARBA" id="ARBA00022490"/>
    </source>
</evidence>
<proteinExistence type="inferred from homology"/>
<evidence type="ECO:0000256" key="2">
    <source>
        <dbReference type="ARBA" id="ARBA00008787"/>
    </source>
</evidence>
<keyword evidence="3 6" id="KW-0963">Cytoplasm</keyword>
<comment type="subcellular location">
    <subcellularLocation>
        <location evidence="1 6">Cytoplasm</location>
        <location evidence="1 6">Cytosol</location>
    </subcellularLocation>
</comment>
<keyword evidence="7" id="KW-0969">Cilium</keyword>
<dbReference type="Pfam" id="PF02561">
    <property type="entry name" value="FliS"/>
    <property type="match status" value="1"/>
</dbReference>
<name>A0A6I3SMH4_HELMO</name>
<dbReference type="Proteomes" id="UP000430670">
    <property type="component" value="Unassembled WGS sequence"/>
</dbReference>
<sequence length="147" mass="16571">MPIKNGIAYSHVGGSPSNSADVYLTQKVMTSPPEELTTLLYDGALRFTKMAIKAIDEKNVQESHRNISRAQDIIMELMETLDMSQEVAHQLMVLYDFILHSLTEGNVKKDKTHLIHAQEFLQDLKDTWVEAIKQSRIQKSTQTSPGA</sequence>
<comment type="similarity">
    <text evidence="2 6">Belongs to the FliS family.</text>
</comment>
<dbReference type="GO" id="GO:0044780">
    <property type="term" value="P:bacterial-type flagellum assembly"/>
    <property type="evidence" value="ECO:0007669"/>
    <property type="project" value="InterPro"/>
</dbReference>
<keyword evidence="8" id="KW-1185">Reference proteome</keyword>
<dbReference type="CDD" id="cd16098">
    <property type="entry name" value="FliS"/>
    <property type="match status" value="1"/>
</dbReference>
<dbReference type="PANTHER" id="PTHR34773">
    <property type="entry name" value="FLAGELLAR SECRETION CHAPERONE FLIS"/>
    <property type="match status" value="1"/>
</dbReference>
<keyword evidence="7" id="KW-0282">Flagellum</keyword>
<dbReference type="SUPFAM" id="SSF101116">
    <property type="entry name" value="Flagellar export chaperone FliS"/>
    <property type="match status" value="1"/>
</dbReference>
<dbReference type="PIRSF" id="PIRSF039090">
    <property type="entry name" value="Flis"/>
    <property type="match status" value="1"/>
</dbReference>
<keyword evidence="7" id="KW-0966">Cell projection</keyword>
<evidence type="ECO:0000313" key="7">
    <source>
        <dbReference type="EMBL" id="MTV49935.1"/>
    </source>
</evidence>
<evidence type="ECO:0000256" key="1">
    <source>
        <dbReference type="ARBA" id="ARBA00004514"/>
    </source>
</evidence>
<organism evidence="7 8">
    <name type="scientific">Heliobacterium mobile</name>
    <name type="common">Heliobacillus mobilis</name>
    <dbReference type="NCBI Taxonomy" id="28064"/>
    <lineage>
        <taxon>Bacteria</taxon>
        <taxon>Bacillati</taxon>
        <taxon>Bacillota</taxon>
        <taxon>Clostridia</taxon>
        <taxon>Eubacteriales</taxon>
        <taxon>Heliobacteriaceae</taxon>
        <taxon>Heliobacterium</taxon>
    </lineage>
</organism>
<dbReference type="EMBL" id="WNKU01000016">
    <property type="protein sequence ID" value="MTV49935.1"/>
    <property type="molecule type" value="Genomic_DNA"/>
</dbReference>
<dbReference type="InterPro" id="IPR003713">
    <property type="entry name" value="FliS"/>
</dbReference>
<dbReference type="GO" id="GO:0005829">
    <property type="term" value="C:cytosol"/>
    <property type="evidence" value="ECO:0007669"/>
    <property type="project" value="UniProtKB-SubCell"/>
</dbReference>
<keyword evidence="4 6" id="KW-1005">Bacterial flagellum biogenesis</keyword>
<dbReference type="OrthoDB" id="1524959at2"/>
<accession>A0A6I3SMH4</accession>
<evidence type="ECO:0000256" key="5">
    <source>
        <dbReference type="ARBA" id="ARBA00023186"/>
    </source>
</evidence>
<reference evidence="7 8" key="1">
    <citation type="submission" date="2019-11" db="EMBL/GenBank/DDBJ databases">
        <title>Whole-genome sequence of a the green, strictly anaerobic photosynthetic bacterium Heliobacillus mobilis DSM 6151.</title>
        <authorList>
            <person name="Kyndt J.A."/>
            <person name="Meyer T.E."/>
        </authorList>
    </citation>
    <scope>NUCLEOTIDE SEQUENCE [LARGE SCALE GENOMIC DNA]</scope>
    <source>
        <strain evidence="7 8">DSM 6151</strain>
    </source>
</reference>
<keyword evidence="5" id="KW-0143">Chaperone</keyword>
<evidence type="ECO:0000256" key="4">
    <source>
        <dbReference type="ARBA" id="ARBA00022795"/>
    </source>
</evidence>
<dbReference type="GO" id="GO:0071973">
    <property type="term" value="P:bacterial-type flagellum-dependent cell motility"/>
    <property type="evidence" value="ECO:0007669"/>
    <property type="project" value="TreeGrafter"/>
</dbReference>
<dbReference type="PANTHER" id="PTHR34773:SF1">
    <property type="entry name" value="FLAGELLAR SECRETION CHAPERONE FLIS"/>
    <property type="match status" value="1"/>
</dbReference>
<comment type="caution">
    <text evidence="7">The sequence shown here is derived from an EMBL/GenBank/DDBJ whole genome shotgun (WGS) entry which is preliminary data.</text>
</comment>